<name>A0A922G3B2_CARIL</name>
<dbReference type="PANTHER" id="PTHR33484">
    <property type="entry name" value="BNAC07G33360D PROTEIN"/>
    <property type="match status" value="1"/>
</dbReference>
<comment type="caution">
    <text evidence="1">The sequence shown here is derived from an EMBL/GenBank/DDBJ whole genome shotgun (WGS) entry which is preliminary data.</text>
</comment>
<proteinExistence type="predicted"/>
<reference evidence="1" key="1">
    <citation type="submission" date="2021-01" db="EMBL/GenBank/DDBJ databases">
        <authorList>
            <person name="Lovell J.T."/>
            <person name="Bentley N."/>
            <person name="Bhattarai G."/>
            <person name="Jenkins J.W."/>
            <person name="Sreedasyam A."/>
            <person name="Alarcon Y."/>
            <person name="Bock C."/>
            <person name="Boston L."/>
            <person name="Carlson J."/>
            <person name="Cervantes K."/>
            <person name="Clermont K."/>
            <person name="Krom N."/>
            <person name="Kubenka K."/>
            <person name="Mamidi S."/>
            <person name="Mattison C."/>
            <person name="Monteros M."/>
            <person name="Pisani C."/>
            <person name="Plott C."/>
            <person name="Rajasekar S."/>
            <person name="Rhein H.S."/>
            <person name="Rohla C."/>
            <person name="Song M."/>
            <person name="Hilaire R.S."/>
            <person name="Shu S."/>
            <person name="Wells L."/>
            <person name="Wang X."/>
            <person name="Webber J."/>
            <person name="Heerema R.J."/>
            <person name="Klein P."/>
            <person name="Conner P."/>
            <person name="Grauke L."/>
            <person name="Grimwood J."/>
            <person name="Schmutz J."/>
            <person name="Randall J.J."/>
        </authorList>
    </citation>
    <scope>NUCLEOTIDE SEQUENCE</scope>
    <source>
        <tissue evidence="1">Leaf</tissue>
    </source>
</reference>
<protein>
    <submittedName>
        <fullName evidence="1">Uncharacterized protein</fullName>
    </submittedName>
</protein>
<organism evidence="1 2">
    <name type="scientific">Carya illinoinensis</name>
    <name type="common">Pecan</name>
    <dbReference type="NCBI Taxonomy" id="32201"/>
    <lineage>
        <taxon>Eukaryota</taxon>
        <taxon>Viridiplantae</taxon>
        <taxon>Streptophyta</taxon>
        <taxon>Embryophyta</taxon>
        <taxon>Tracheophyta</taxon>
        <taxon>Spermatophyta</taxon>
        <taxon>Magnoliopsida</taxon>
        <taxon>eudicotyledons</taxon>
        <taxon>Gunneridae</taxon>
        <taxon>Pentapetalae</taxon>
        <taxon>rosids</taxon>
        <taxon>fabids</taxon>
        <taxon>Fagales</taxon>
        <taxon>Juglandaceae</taxon>
        <taxon>Carya</taxon>
    </lineage>
</organism>
<gene>
    <name evidence="1" type="ORF">I3842_01G144000</name>
</gene>
<dbReference type="EMBL" id="CM031825">
    <property type="protein sequence ID" value="KAG6731727.1"/>
    <property type="molecule type" value="Genomic_DNA"/>
</dbReference>
<evidence type="ECO:0000313" key="2">
    <source>
        <dbReference type="Proteomes" id="UP000811246"/>
    </source>
</evidence>
<dbReference type="Proteomes" id="UP000811246">
    <property type="component" value="Chromosome 1"/>
</dbReference>
<dbReference type="AlphaFoldDB" id="A0A922G3B2"/>
<accession>A0A922G3B2</accession>
<evidence type="ECO:0000313" key="1">
    <source>
        <dbReference type="EMBL" id="KAG6731727.1"/>
    </source>
</evidence>
<sequence length="87" mass="9781">MAPRADRRRLLKIGVEAFDMIDDFHGRPRIRPAGGNQQAVPHKVNYPVPKPDQPVIINSDEAAKLYGGIIVREQYIGKENRGFASWA</sequence>